<dbReference type="PROSITE" id="PS51183">
    <property type="entry name" value="JMJN"/>
    <property type="match status" value="1"/>
</dbReference>
<evidence type="ECO:0000256" key="10">
    <source>
        <dbReference type="ARBA" id="ARBA00023242"/>
    </source>
</evidence>
<keyword evidence="3" id="KW-0479">Metal-binding</keyword>
<keyword evidence="4" id="KW-0156">Chromatin regulator</keyword>
<protein>
    <submittedName>
        <fullName evidence="14">(wild Malaysian banana) hypothetical protein</fullName>
    </submittedName>
</protein>
<dbReference type="SMART" id="SM00558">
    <property type="entry name" value="JmjC"/>
    <property type="match status" value="1"/>
</dbReference>
<evidence type="ECO:0000256" key="3">
    <source>
        <dbReference type="ARBA" id="ARBA00022723"/>
    </source>
</evidence>
<comment type="subcellular location">
    <subcellularLocation>
        <location evidence="2">Nucleus</location>
    </subcellularLocation>
</comment>
<evidence type="ECO:0000313" key="14">
    <source>
        <dbReference type="EMBL" id="CAG1837003.1"/>
    </source>
</evidence>
<dbReference type="GO" id="GO:0045814">
    <property type="term" value="P:negative regulation of gene expression, epigenetic"/>
    <property type="evidence" value="ECO:0007669"/>
    <property type="project" value="UniProtKB-ARBA"/>
</dbReference>
<dbReference type="Pfam" id="PF02928">
    <property type="entry name" value="zf-C5HC2"/>
    <property type="match status" value="1"/>
</dbReference>
<sequence length="1262" mass="142836">CCLRGISLRLCCCFSCLLSSRRYLGIPRAIHLPRRETMSDDTPIDSWEAADIPVTNLGDTIELDSDTCGCKGSKVEQSLRHRSGIYYRTFDISSGEESDCKQSVKDQPLKRSRQKSDVSRSANKYKCEMKPFRWLSKDARRPVIDEAPVFYPTEEEFVDTLGYIASIREKAEKYGICRIIPPSSWSPPCPLKEENFWRCAKFSTRIQEVDKLQNREPMRKKSRNRCHKRRRRKRLRFGMTRRRNASAASETNDCLGSDTDEKFGFQSGSDYTLETFKKYADEYKRRYFGVKGATESIDFQDDNREKRLEPSVVDIEGEYWRIVEDPTDEIEVLYGADLDTATFGSGFPKASAENKISLDPCVLSGWNLNNLPRLPCSVLSFEKEDISGVLVPWLYVGMCFSSFCWHVEDHHLYSLNYMHFGDPKVWYGVPGNDAVKLEDAMRKHLPDLFEEQPNLLHELVTQLSPSVLKSEGIPVYRAVQNPGEFVLTFPRAYHSGFNCGFNCAEAVNVAPVDWLPRGLCATELYSEQHRKTSLSHDKLLVGVAREAVKEQLELYFLQSSNPRLLRWEKFCGKDGVLTKALKARVIMENKRMESVSSISNVRKMDKDFDLSTERECFLCSYDLHLSAAGCECSPHRYGCLSHAKHVCSCEPSKKILLVRYNLDELNALVVALEGDLGAVKCHRLEDFGLVLPMQLKLLEEPKDSLDKGISEHERPLIEVDAMDADTRVHNQYSDDQVSKALCLEYIEDKTFSLFQKPRRIHNINELFTSGYAHTAEIVISNDEEGNCVNTKSDAVPSDVKSYTVLHNVIGCQGSSSGKANTFPFSRNEDEGHQFCPDLNIGQPTMDSVVKTEDCCVEYTEAVVCAVKEVQNWNSDLSRPECSSNHRVAGVNGYGKARKKMEHGTVRKKKKIRMGSDCGFSKSSSPADLGSSHVSSERFLNKTSCSSDTECFHKLSPELFGVDLQHDLYSSSMPSDSQRSQSMKDNSNHSSAFNQGISKFEKTHLMPKYCVEPLNLGKLKHGKQWCSREAIFPNGFKSHVRFYNVLDPTKLCNYVSEVLDAGCLGPLFKVIVENNPGISFTSASPLQCWEMVRERLNQEIVRQQNLGKNGLPELQTIESMDGLAMFGFLSPSIVHQVVEALDPYHRCSEYWESKLGSSYVSERTDVKDKPAEVPTTLDIHVGSSDCHQDKRILLGVDLNETEEDATYDNTVEEVKNIARGLFKKASLEELRVMQKILCSESGSSTWRSAYGALLDEILENVHK</sequence>
<dbReference type="InterPro" id="IPR003347">
    <property type="entry name" value="JmjC_dom"/>
</dbReference>
<dbReference type="PANTHER" id="PTHR10694">
    <property type="entry name" value="LYSINE-SPECIFIC DEMETHYLASE"/>
    <property type="match status" value="1"/>
</dbReference>
<evidence type="ECO:0000256" key="7">
    <source>
        <dbReference type="ARBA" id="ARBA00023004"/>
    </source>
</evidence>
<feature type="region of interest" description="Disordered" evidence="11">
    <location>
        <begin position="102"/>
        <end position="121"/>
    </location>
</feature>
<evidence type="ECO:0000256" key="4">
    <source>
        <dbReference type="ARBA" id="ARBA00022853"/>
    </source>
</evidence>
<dbReference type="GO" id="GO:0032453">
    <property type="term" value="F:histone H3K4 demethylase activity"/>
    <property type="evidence" value="ECO:0007669"/>
    <property type="project" value="UniProtKB-ARBA"/>
</dbReference>
<feature type="domain" description="JmjN" evidence="12">
    <location>
        <begin position="147"/>
        <end position="188"/>
    </location>
</feature>
<dbReference type="InterPro" id="IPR003349">
    <property type="entry name" value="JmjN"/>
</dbReference>
<feature type="compositionally biased region" description="Basic and acidic residues" evidence="11">
    <location>
        <begin position="102"/>
        <end position="118"/>
    </location>
</feature>
<evidence type="ECO:0000256" key="1">
    <source>
        <dbReference type="ARBA" id="ARBA00001954"/>
    </source>
</evidence>
<evidence type="ECO:0000256" key="9">
    <source>
        <dbReference type="ARBA" id="ARBA00023163"/>
    </source>
</evidence>
<proteinExistence type="predicted"/>
<keyword evidence="7" id="KW-0408">Iron</keyword>
<keyword evidence="10" id="KW-0539">Nucleus</keyword>
<dbReference type="PROSITE" id="PS51542">
    <property type="entry name" value="FYRN"/>
    <property type="match status" value="1"/>
</dbReference>
<organism evidence="14">
    <name type="scientific">Musa acuminata subsp. malaccensis</name>
    <name type="common">Wild banana</name>
    <name type="synonym">Musa malaccensis</name>
    <dbReference type="NCBI Taxonomy" id="214687"/>
    <lineage>
        <taxon>Eukaryota</taxon>
        <taxon>Viridiplantae</taxon>
        <taxon>Streptophyta</taxon>
        <taxon>Embryophyta</taxon>
        <taxon>Tracheophyta</taxon>
        <taxon>Spermatophyta</taxon>
        <taxon>Magnoliopsida</taxon>
        <taxon>Liliopsida</taxon>
        <taxon>Zingiberales</taxon>
        <taxon>Musaceae</taxon>
        <taxon>Musa</taxon>
    </lineage>
</organism>
<evidence type="ECO:0000256" key="5">
    <source>
        <dbReference type="ARBA" id="ARBA00022964"/>
    </source>
</evidence>
<evidence type="ECO:0000259" key="13">
    <source>
        <dbReference type="PROSITE" id="PS51184"/>
    </source>
</evidence>
<evidence type="ECO:0000259" key="12">
    <source>
        <dbReference type="PROSITE" id="PS51183"/>
    </source>
</evidence>
<keyword evidence="6" id="KW-0560">Oxidoreductase</keyword>
<dbReference type="GO" id="GO:0005634">
    <property type="term" value="C:nucleus"/>
    <property type="evidence" value="ECO:0007669"/>
    <property type="project" value="UniProtKB-SubCell"/>
</dbReference>
<dbReference type="InterPro" id="IPR003889">
    <property type="entry name" value="FYrich_C"/>
</dbReference>
<feature type="non-terminal residue" evidence="14">
    <location>
        <position position="1"/>
    </location>
</feature>
<keyword evidence="8" id="KW-0805">Transcription regulation</keyword>
<dbReference type="SUPFAM" id="SSF51197">
    <property type="entry name" value="Clavaminate synthase-like"/>
    <property type="match status" value="1"/>
</dbReference>
<dbReference type="FunFam" id="3.30.160.360:FF:000005">
    <property type="entry name" value="Putative lysine-specific demethylase JMJ16"/>
    <property type="match status" value="1"/>
</dbReference>
<dbReference type="AlphaFoldDB" id="A0A8D6ZUU7"/>
<dbReference type="Pfam" id="PF02373">
    <property type="entry name" value="JmjC"/>
    <property type="match status" value="1"/>
</dbReference>
<dbReference type="Pfam" id="PF05964">
    <property type="entry name" value="FYRN"/>
    <property type="match status" value="1"/>
</dbReference>
<evidence type="ECO:0000256" key="2">
    <source>
        <dbReference type="ARBA" id="ARBA00004123"/>
    </source>
</evidence>
<dbReference type="Pfam" id="PF05965">
    <property type="entry name" value="FYRC"/>
    <property type="match status" value="1"/>
</dbReference>
<dbReference type="GO" id="GO:0046872">
    <property type="term" value="F:metal ion binding"/>
    <property type="evidence" value="ECO:0007669"/>
    <property type="project" value="UniProtKB-KW"/>
</dbReference>
<keyword evidence="5" id="KW-0223">Dioxygenase</keyword>
<dbReference type="Gene3D" id="2.60.120.650">
    <property type="entry name" value="Cupin"/>
    <property type="match status" value="1"/>
</dbReference>
<dbReference type="EMBL" id="HG996474">
    <property type="protein sequence ID" value="CAG1837003.1"/>
    <property type="molecule type" value="Genomic_DNA"/>
</dbReference>
<evidence type="ECO:0000256" key="6">
    <source>
        <dbReference type="ARBA" id="ARBA00023002"/>
    </source>
</evidence>
<dbReference type="SMART" id="SM00541">
    <property type="entry name" value="FYRN"/>
    <property type="match status" value="1"/>
</dbReference>
<gene>
    <name evidence="14" type="ORF">GSMUA_249720.1</name>
</gene>
<dbReference type="Pfam" id="PF02375">
    <property type="entry name" value="JmjN"/>
    <property type="match status" value="1"/>
</dbReference>
<feature type="domain" description="JmjC" evidence="13">
    <location>
        <begin position="360"/>
        <end position="526"/>
    </location>
</feature>
<dbReference type="SMART" id="SM00545">
    <property type="entry name" value="JmjN"/>
    <property type="match status" value="1"/>
</dbReference>
<evidence type="ECO:0000256" key="11">
    <source>
        <dbReference type="SAM" id="MobiDB-lite"/>
    </source>
</evidence>
<name>A0A8D6ZUU7_MUSAM</name>
<dbReference type="SMART" id="SM00542">
    <property type="entry name" value="FYRC"/>
    <property type="match status" value="1"/>
</dbReference>
<evidence type="ECO:0000256" key="8">
    <source>
        <dbReference type="ARBA" id="ARBA00023015"/>
    </source>
</evidence>
<dbReference type="InterPro" id="IPR003888">
    <property type="entry name" value="FYrich_N"/>
</dbReference>
<reference evidence="14" key="1">
    <citation type="submission" date="2021-03" db="EMBL/GenBank/DDBJ databases">
        <authorList>
            <consortium name="Genoscope - CEA"/>
            <person name="William W."/>
        </authorList>
    </citation>
    <scope>NUCLEOTIDE SEQUENCE</scope>
    <source>
        <strain evidence="14">Doubled-haploid Pahang</strain>
    </source>
</reference>
<keyword evidence="9" id="KW-0804">Transcription</keyword>
<dbReference type="GO" id="GO:0051213">
    <property type="term" value="F:dioxygenase activity"/>
    <property type="evidence" value="ECO:0007669"/>
    <property type="project" value="UniProtKB-KW"/>
</dbReference>
<dbReference type="PROSITE" id="PS51184">
    <property type="entry name" value="JMJC"/>
    <property type="match status" value="1"/>
</dbReference>
<accession>A0A8D6ZUU7</accession>
<comment type="cofactor">
    <cofactor evidence="1">
        <name>Fe(2+)</name>
        <dbReference type="ChEBI" id="CHEBI:29033"/>
    </cofactor>
</comment>
<dbReference type="Gene3D" id="3.30.160.360">
    <property type="match status" value="1"/>
</dbReference>
<dbReference type="PROSITE" id="PS51543">
    <property type="entry name" value="FYRC"/>
    <property type="match status" value="1"/>
</dbReference>
<dbReference type="InterPro" id="IPR004198">
    <property type="entry name" value="Znf_C5HC2"/>
</dbReference>
<dbReference type="PANTHER" id="PTHR10694:SF113">
    <property type="entry name" value="PROTEIN JUMONJI"/>
    <property type="match status" value="1"/>
</dbReference>